<dbReference type="GO" id="GO:0005886">
    <property type="term" value="C:plasma membrane"/>
    <property type="evidence" value="ECO:0007669"/>
    <property type="project" value="UniProtKB-SubCell"/>
</dbReference>
<evidence type="ECO:0000256" key="2">
    <source>
        <dbReference type="ARBA" id="ARBA00006156"/>
    </source>
</evidence>
<dbReference type="InterPro" id="IPR006306">
    <property type="entry name" value="T3SS_HrpO"/>
</dbReference>
<dbReference type="STRING" id="28092.WM40_12410"/>
<dbReference type="PANTHER" id="PTHR34040">
    <property type="entry name" value="FLAGELLAR BIOSYNTHETIC PROTEIN FLIQ"/>
    <property type="match status" value="1"/>
</dbReference>
<dbReference type="InterPro" id="IPR002191">
    <property type="entry name" value="Bac_export_3"/>
</dbReference>
<comment type="subcellular location">
    <subcellularLocation>
        <location evidence="1">Cell membrane</location>
        <topology evidence="1">Multi-pass membrane protein</topology>
    </subcellularLocation>
</comment>
<feature type="transmembrane region" description="Helical" evidence="8">
    <location>
        <begin position="12"/>
        <end position="41"/>
    </location>
</feature>
<keyword evidence="10" id="KW-1185">Reference proteome</keyword>
<accession>A0A0F5K050</accession>
<evidence type="ECO:0000256" key="8">
    <source>
        <dbReference type="SAM" id="Phobius"/>
    </source>
</evidence>
<organism evidence="9 10">
    <name type="scientific">Robbsia andropogonis</name>
    <dbReference type="NCBI Taxonomy" id="28092"/>
    <lineage>
        <taxon>Bacteria</taxon>
        <taxon>Pseudomonadati</taxon>
        <taxon>Pseudomonadota</taxon>
        <taxon>Betaproteobacteria</taxon>
        <taxon>Burkholderiales</taxon>
        <taxon>Burkholderiaceae</taxon>
        <taxon>Robbsia</taxon>
    </lineage>
</organism>
<evidence type="ECO:0000313" key="10">
    <source>
        <dbReference type="Proteomes" id="UP000033618"/>
    </source>
</evidence>
<dbReference type="PANTHER" id="PTHR34040:SF7">
    <property type="entry name" value="SURFACE PRESENTATION OF ANTIGENS PROTEIN SPAQ"/>
    <property type="match status" value="1"/>
</dbReference>
<dbReference type="PRINTS" id="PR00952">
    <property type="entry name" value="TYPE3IMQPROT"/>
</dbReference>
<feature type="transmembrane region" description="Helical" evidence="8">
    <location>
        <begin position="53"/>
        <end position="77"/>
    </location>
</feature>
<keyword evidence="5 8" id="KW-1133">Transmembrane helix</keyword>
<evidence type="ECO:0000256" key="1">
    <source>
        <dbReference type="ARBA" id="ARBA00004651"/>
    </source>
</evidence>
<evidence type="ECO:0000256" key="4">
    <source>
        <dbReference type="ARBA" id="ARBA00022692"/>
    </source>
</evidence>
<keyword evidence="6" id="KW-0843">Virulence</keyword>
<comment type="caution">
    <text evidence="9">The sequence shown here is derived from an EMBL/GenBank/DDBJ whole genome shotgun (WGS) entry which is preliminary data.</text>
</comment>
<dbReference type="Proteomes" id="UP000033618">
    <property type="component" value="Unassembled WGS sequence"/>
</dbReference>
<gene>
    <name evidence="9" type="ORF">WM40_12410</name>
</gene>
<evidence type="ECO:0000256" key="6">
    <source>
        <dbReference type="ARBA" id="ARBA00023026"/>
    </source>
</evidence>
<dbReference type="PATRIC" id="fig|28092.6.peg.2916"/>
<evidence type="ECO:0000313" key="9">
    <source>
        <dbReference type="EMBL" id="KKB63300.1"/>
    </source>
</evidence>
<reference evidence="9 10" key="1">
    <citation type="submission" date="2015-03" db="EMBL/GenBank/DDBJ databases">
        <title>Draft Genome Sequence of Burkholderia andropogonis type strain ICMP2807, isolated from Sorghum bicolor.</title>
        <authorList>
            <person name="Lopes-Santos L."/>
            <person name="Castro D.B."/>
            <person name="Ottoboni L.M."/>
            <person name="Park D."/>
            <person name="Weirc B.S."/>
            <person name="Destefano S.A."/>
        </authorList>
    </citation>
    <scope>NUCLEOTIDE SEQUENCE [LARGE SCALE GENOMIC DNA]</scope>
    <source>
        <strain evidence="9 10">ICMP2807</strain>
    </source>
</reference>
<proteinExistence type="inferred from homology"/>
<name>A0A0F5K050_9BURK</name>
<dbReference type="RefSeq" id="WP_024903187.1">
    <property type="nucleotide sequence ID" value="NZ_CADFGU010000007.1"/>
</dbReference>
<keyword evidence="4 8" id="KW-0812">Transmembrane</keyword>
<protein>
    <submittedName>
        <fullName evidence="9">Aldolase</fullName>
    </submittedName>
</protein>
<dbReference type="OrthoDB" id="8780569at2"/>
<dbReference type="NCBIfam" id="TIGR01403">
    <property type="entry name" value="fliQ_rel_III"/>
    <property type="match status" value="1"/>
</dbReference>
<evidence type="ECO:0000256" key="3">
    <source>
        <dbReference type="ARBA" id="ARBA00022475"/>
    </source>
</evidence>
<keyword evidence="3" id="KW-1003">Cell membrane</keyword>
<evidence type="ECO:0000256" key="5">
    <source>
        <dbReference type="ARBA" id="ARBA00022989"/>
    </source>
</evidence>
<dbReference type="AlphaFoldDB" id="A0A0F5K050"/>
<comment type="similarity">
    <text evidence="2">Belongs to the FliQ/MopD/SpaQ family.</text>
</comment>
<dbReference type="Pfam" id="PF01313">
    <property type="entry name" value="Bac_export_3"/>
    <property type="match status" value="1"/>
</dbReference>
<dbReference type="GO" id="GO:0009306">
    <property type="term" value="P:protein secretion"/>
    <property type="evidence" value="ECO:0007669"/>
    <property type="project" value="InterPro"/>
</dbReference>
<sequence length="86" mass="9125">MEYDAITHLTTQALTLCLLVSLPPVAIAAVTGLFIAFLQAITSLQDSSISQSVKLIIVTVVIVIAAPWGAAAIQNFARTLLQVMFP</sequence>
<keyword evidence="7 8" id="KW-0472">Membrane</keyword>
<dbReference type="EMBL" id="LAQU01000011">
    <property type="protein sequence ID" value="KKB63300.1"/>
    <property type="molecule type" value="Genomic_DNA"/>
</dbReference>
<evidence type="ECO:0000256" key="7">
    <source>
        <dbReference type="ARBA" id="ARBA00023136"/>
    </source>
</evidence>